<comment type="caution">
    <text evidence="2">The sequence shown here is derived from an EMBL/GenBank/DDBJ whole genome shotgun (WGS) entry which is preliminary data.</text>
</comment>
<dbReference type="STRING" id="1227500.C494_15988"/>
<protein>
    <submittedName>
        <fullName evidence="2">Uncharacterized protein</fullName>
    </submittedName>
</protein>
<dbReference type="GeneID" id="54852461"/>
<dbReference type="Proteomes" id="UP000011690">
    <property type="component" value="Unassembled WGS sequence"/>
</dbReference>
<evidence type="ECO:0000313" key="3">
    <source>
        <dbReference type="Proteomes" id="UP000011690"/>
    </source>
</evidence>
<sequence length="54" mass="5906">MQLFGSKLGTMVWLLIGVGTAAIAVHNDNQLTALIAVGWITLAVFSWAEYRKDN</sequence>
<dbReference type="OrthoDB" id="160166at2157"/>
<feature type="transmembrane region" description="Helical" evidence="1">
    <location>
        <begin position="31"/>
        <end position="50"/>
    </location>
</feature>
<name>L9W675_9EURY</name>
<evidence type="ECO:0000256" key="1">
    <source>
        <dbReference type="SAM" id="Phobius"/>
    </source>
</evidence>
<dbReference type="RefSeq" id="WP_006067328.1">
    <property type="nucleotide sequence ID" value="NZ_AOHY01000050.1"/>
</dbReference>
<dbReference type="AlphaFoldDB" id="L9W675"/>
<organism evidence="2 3">
    <name type="scientific">Natronorubrum bangense JCM 10635</name>
    <dbReference type="NCBI Taxonomy" id="1227500"/>
    <lineage>
        <taxon>Archaea</taxon>
        <taxon>Methanobacteriati</taxon>
        <taxon>Methanobacteriota</taxon>
        <taxon>Stenosarchaea group</taxon>
        <taxon>Halobacteria</taxon>
        <taxon>Halobacteriales</taxon>
        <taxon>Natrialbaceae</taxon>
        <taxon>Natronorubrum</taxon>
    </lineage>
</organism>
<gene>
    <name evidence="2" type="ORF">C494_15988</name>
</gene>
<reference evidence="2 3" key="1">
    <citation type="journal article" date="2014" name="PLoS Genet.">
        <title>Phylogenetically driven sequencing of extremely halophilic archaea reveals strategies for static and dynamic osmo-response.</title>
        <authorList>
            <person name="Becker E.A."/>
            <person name="Seitzer P.M."/>
            <person name="Tritt A."/>
            <person name="Larsen D."/>
            <person name="Krusor M."/>
            <person name="Yao A.I."/>
            <person name="Wu D."/>
            <person name="Madern D."/>
            <person name="Eisen J.A."/>
            <person name="Darling A.E."/>
            <person name="Facciotti M.T."/>
        </authorList>
    </citation>
    <scope>NUCLEOTIDE SEQUENCE [LARGE SCALE GENOMIC DNA]</scope>
    <source>
        <strain evidence="2 3">JCM 10635</strain>
    </source>
</reference>
<accession>L9W675</accession>
<keyword evidence="1" id="KW-1133">Transmembrane helix</keyword>
<keyword evidence="3" id="KW-1185">Reference proteome</keyword>
<keyword evidence="1" id="KW-0472">Membrane</keyword>
<keyword evidence="1" id="KW-0812">Transmembrane</keyword>
<proteinExistence type="predicted"/>
<evidence type="ECO:0000313" key="2">
    <source>
        <dbReference type="EMBL" id="ELY44781.1"/>
    </source>
</evidence>
<dbReference type="PATRIC" id="fig|1227500.6.peg.3226"/>
<dbReference type="EMBL" id="AOHY01000050">
    <property type="protein sequence ID" value="ELY44781.1"/>
    <property type="molecule type" value="Genomic_DNA"/>
</dbReference>